<sequence>MANKLIRKGKLHSRYQVSNERWQEGSNVPWLNIRGKWLAKAGFNIGDQIEIVVENGVLTIKKMGADGNR</sequence>
<dbReference type="InterPro" id="IPR014944">
    <property type="entry name" value="Toxin_SymE-like"/>
</dbReference>
<accession>A0A1H4GUA3</accession>
<reference evidence="3" key="1">
    <citation type="submission" date="2016-10" db="EMBL/GenBank/DDBJ databases">
        <authorList>
            <person name="Varghese N."/>
            <person name="Submissions S."/>
        </authorList>
    </citation>
    <scope>NUCLEOTIDE SEQUENCE [LARGE SCALE GENOMIC DNA]</scope>
    <source>
        <strain evidence="3">DSM 23920</strain>
    </source>
</reference>
<gene>
    <name evidence="2" type="ORF">SAMN05660909_05686</name>
</gene>
<organism evidence="2 3">
    <name type="scientific">Chitinophaga terrae</name>
    <name type="common">ex Kim and Jung 2007</name>
    <dbReference type="NCBI Taxonomy" id="408074"/>
    <lineage>
        <taxon>Bacteria</taxon>
        <taxon>Pseudomonadati</taxon>
        <taxon>Bacteroidota</taxon>
        <taxon>Chitinophagia</taxon>
        <taxon>Chitinophagales</taxon>
        <taxon>Chitinophagaceae</taxon>
        <taxon>Chitinophaga</taxon>
    </lineage>
</organism>
<dbReference type="RefSeq" id="WP_089766363.1">
    <property type="nucleotide sequence ID" value="NZ_BKAT01000084.1"/>
</dbReference>
<dbReference type="GO" id="GO:0016788">
    <property type="term" value="F:hydrolase activity, acting on ester bonds"/>
    <property type="evidence" value="ECO:0007669"/>
    <property type="project" value="InterPro"/>
</dbReference>
<dbReference type="GO" id="GO:0003723">
    <property type="term" value="F:RNA binding"/>
    <property type="evidence" value="ECO:0007669"/>
    <property type="project" value="InterPro"/>
</dbReference>
<dbReference type="GO" id="GO:0005737">
    <property type="term" value="C:cytoplasm"/>
    <property type="evidence" value="ECO:0007669"/>
    <property type="project" value="InterPro"/>
</dbReference>
<dbReference type="GO" id="GO:0016070">
    <property type="term" value="P:RNA metabolic process"/>
    <property type="evidence" value="ECO:0007669"/>
    <property type="project" value="InterPro"/>
</dbReference>
<evidence type="ECO:0000313" key="2">
    <source>
        <dbReference type="EMBL" id="SEB12640.1"/>
    </source>
</evidence>
<dbReference type="Proteomes" id="UP000199656">
    <property type="component" value="Unassembled WGS sequence"/>
</dbReference>
<proteinExistence type="predicted"/>
<name>A0A1H4GUA3_9BACT</name>
<dbReference type="OrthoDB" id="675523at2"/>
<keyword evidence="3" id="KW-1185">Reference proteome</keyword>
<evidence type="ECO:0000313" key="3">
    <source>
        <dbReference type="Proteomes" id="UP000199656"/>
    </source>
</evidence>
<evidence type="ECO:0000259" key="1">
    <source>
        <dbReference type="Pfam" id="PF08845"/>
    </source>
</evidence>
<protein>
    <submittedName>
        <fullName evidence="2">Toxin SymE, type I toxin-antitoxin system</fullName>
    </submittedName>
</protein>
<dbReference type="STRING" id="408074.SAMN05660909_05686"/>
<dbReference type="Pfam" id="PF08845">
    <property type="entry name" value="SymE_toxin"/>
    <property type="match status" value="1"/>
</dbReference>
<feature type="domain" description="Toxin SymE-like" evidence="1">
    <location>
        <begin position="23"/>
        <end position="61"/>
    </location>
</feature>
<dbReference type="AlphaFoldDB" id="A0A1H4GUA3"/>
<dbReference type="EMBL" id="FNRL01000060">
    <property type="protein sequence ID" value="SEB12640.1"/>
    <property type="molecule type" value="Genomic_DNA"/>
</dbReference>